<keyword evidence="1" id="KW-0472">Membrane</keyword>
<reference evidence="2" key="5">
    <citation type="journal article" date="2021" name="G3 (Bethesda)">
        <title>Aegilops tauschii genome assembly Aet v5.0 features greater sequence contiguity and improved annotation.</title>
        <authorList>
            <person name="Wang L."/>
            <person name="Zhu T."/>
            <person name="Rodriguez J.C."/>
            <person name="Deal K.R."/>
            <person name="Dubcovsky J."/>
            <person name="McGuire P.E."/>
            <person name="Lux T."/>
            <person name="Spannagl M."/>
            <person name="Mayer K.F.X."/>
            <person name="Baldrich P."/>
            <person name="Meyers B.C."/>
            <person name="Huo N."/>
            <person name="Gu Y.Q."/>
            <person name="Zhou H."/>
            <person name="Devos K.M."/>
            <person name="Bennetzen J.L."/>
            <person name="Unver T."/>
            <person name="Budak H."/>
            <person name="Gulick P.J."/>
            <person name="Galiba G."/>
            <person name="Kalapos B."/>
            <person name="Nelson D.R."/>
            <person name="Li P."/>
            <person name="You F.M."/>
            <person name="Luo M.C."/>
            <person name="Dvorak J."/>
        </authorList>
    </citation>
    <scope>NUCLEOTIDE SEQUENCE [LARGE SCALE GENOMIC DNA]</scope>
    <source>
        <strain evidence="2">cv. AL8/78</strain>
    </source>
</reference>
<dbReference type="Gramene" id="AET6Gv20307600.20">
    <property type="protein sequence ID" value="AET6Gv20307600.20"/>
    <property type="gene ID" value="AET6Gv20307600"/>
</dbReference>
<dbReference type="Proteomes" id="UP000015105">
    <property type="component" value="Chromosome 6D"/>
</dbReference>
<proteinExistence type="predicted"/>
<evidence type="ECO:0000313" key="2">
    <source>
        <dbReference type="EnsemblPlants" id="AET6Gv20307600.20"/>
    </source>
</evidence>
<reference evidence="3" key="1">
    <citation type="journal article" date="2014" name="Science">
        <title>Ancient hybridizations among the ancestral genomes of bread wheat.</title>
        <authorList>
            <consortium name="International Wheat Genome Sequencing Consortium,"/>
            <person name="Marcussen T."/>
            <person name="Sandve S.R."/>
            <person name="Heier L."/>
            <person name="Spannagl M."/>
            <person name="Pfeifer M."/>
            <person name="Jakobsen K.S."/>
            <person name="Wulff B.B."/>
            <person name="Steuernagel B."/>
            <person name="Mayer K.F."/>
            <person name="Olsen O.A."/>
        </authorList>
    </citation>
    <scope>NUCLEOTIDE SEQUENCE [LARGE SCALE GENOMIC DNA]</scope>
    <source>
        <strain evidence="3">cv. AL8/78</strain>
    </source>
</reference>
<dbReference type="AlphaFoldDB" id="A0A453NBL1"/>
<dbReference type="Gramene" id="AET6Gv20307600.19">
    <property type="protein sequence ID" value="AET6Gv20307600.19"/>
    <property type="gene ID" value="AET6Gv20307600"/>
</dbReference>
<accession>A0A453NBL1</accession>
<reference evidence="2" key="4">
    <citation type="submission" date="2019-03" db="UniProtKB">
        <authorList>
            <consortium name="EnsemblPlants"/>
        </authorList>
    </citation>
    <scope>IDENTIFICATION</scope>
</reference>
<dbReference type="EnsemblPlants" id="AET6Gv20307600.20">
    <property type="protein sequence ID" value="AET6Gv20307600.20"/>
    <property type="gene ID" value="AET6Gv20307600"/>
</dbReference>
<evidence type="ECO:0000256" key="1">
    <source>
        <dbReference type="SAM" id="Phobius"/>
    </source>
</evidence>
<organism evidence="2 3">
    <name type="scientific">Aegilops tauschii subsp. strangulata</name>
    <name type="common">Goatgrass</name>
    <dbReference type="NCBI Taxonomy" id="200361"/>
    <lineage>
        <taxon>Eukaryota</taxon>
        <taxon>Viridiplantae</taxon>
        <taxon>Streptophyta</taxon>
        <taxon>Embryophyta</taxon>
        <taxon>Tracheophyta</taxon>
        <taxon>Spermatophyta</taxon>
        <taxon>Magnoliopsida</taxon>
        <taxon>Liliopsida</taxon>
        <taxon>Poales</taxon>
        <taxon>Poaceae</taxon>
        <taxon>BOP clade</taxon>
        <taxon>Pooideae</taxon>
        <taxon>Triticodae</taxon>
        <taxon>Triticeae</taxon>
        <taxon>Triticinae</taxon>
        <taxon>Aegilops</taxon>
    </lineage>
</organism>
<reference evidence="2" key="3">
    <citation type="journal article" date="2017" name="Nature">
        <title>Genome sequence of the progenitor of the wheat D genome Aegilops tauschii.</title>
        <authorList>
            <person name="Luo M.C."/>
            <person name="Gu Y.Q."/>
            <person name="Puiu D."/>
            <person name="Wang H."/>
            <person name="Twardziok S.O."/>
            <person name="Deal K.R."/>
            <person name="Huo N."/>
            <person name="Zhu T."/>
            <person name="Wang L."/>
            <person name="Wang Y."/>
            <person name="McGuire P.E."/>
            <person name="Liu S."/>
            <person name="Long H."/>
            <person name="Ramasamy R.K."/>
            <person name="Rodriguez J.C."/>
            <person name="Van S.L."/>
            <person name="Yuan L."/>
            <person name="Wang Z."/>
            <person name="Xia Z."/>
            <person name="Xiao L."/>
            <person name="Anderson O.D."/>
            <person name="Ouyang S."/>
            <person name="Liang Y."/>
            <person name="Zimin A.V."/>
            <person name="Pertea G."/>
            <person name="Qi P."/>
            <person name="Bennetzen J.L."/>
            <person name="Dai X."/>
            <person name="Dawson M.W."/>
            <person name="Muller H.G."/>
            <person name="Kugler K."/>
            <person name="Rivarola-Duarte L."/>
            <person name="Spannagl M."/>
            <person name="Mayer K.F.X."/>
            <person name="Lu F.H."/>
            <person name="Bevan M.W."/>
            <person name="Leroy P."/>
            <person name="Li P."/>
            <person name="You F.M."/>
            <person name="Sun Q."/>
            <person name="Liu Z."/>
            <person name="Lyons E."/>
            <person name="Wicker T."/>
            <person name="Salzberg S.L."/>
            <person name="Devos K.M."/>
            <person name="Dvorak J."/>
        </authorList>
    </citation>
    <scope>NUCLEOTIDE SEQUENCE [LARGE SCALE GENOMIC DNA]</scope>
    <source>
        <strain evidence="2">cv. AL8/78</strain>
    </source>
</reference>
<name>A0A453NBL1_AEGTS</name>
<dbReference type="EnsemblPlants" id="AET6Gv20307600.19">
    <property type="protein sequence ID" value="AET6Gv20307600.19"/>
    <property type="gene ID" value="AET6Gv20307600"/>
</dbReference>
<keyword evidence="3" id="KW-1185">Reference proteome</keyword>
<sequence length="99" mass="11413">MCSSKLLAVAVAMATTDRDWDFVKSWRTYDASSFSATPPLKIASILMRFVTVLVGMHRIRSWKISMIHPTARIHSWSTENFYVCLYFVGMCLWFVLPLC</sequence>
<keyword evidence="1" id="KW-1133">Transmembrane helix</keyword>
<feature type="transmembrane region" description="Helical" evidence="1">
    <location>
        <begin position="42"/>
        <end position="59"/>
    </location>
</feature>
<keyword evidence="1" id="KW-0812">Transmembrane</keyword>
<feature type="transmembrane region" description="Helical" evidence="1">
    <location>
        <begin position="80"/>
        <end position="96"/>
    </location>
</feature>
<reference evidence="3" key="2">
    <citation type="journal article" date="2017" name="Nat. Plants">
        <title>The Aegilops tauschii genome reveals multiple impacts of transposons.</title>
        <authorList>
            <person name="Zhao G."/>
            <person name="Zou C."/>
            <person name="Li K."/>
            <person name="Wang K."/>
            <person name="Li T."/>
            <person name="Gao L."/>
            <person name="Zhang X."/>
            <person name="Wang H."/>
            <person name="Yang Z."/>
            <person name="Liu X."/>
            <person name="Jiang W."/>
            <person name="Mao L."/>
            <person name="Kong X."/>
            <person name="Jiao Y."/>
            <person name="Jia J."/>
        </authorList>
    </citation>
    <scope>NUCLEOTIDE SEQUENCE [LARGE SCALE GENOMIC DNA]</scope>
    <source>
        <strain evidence="3">cv. AL8/78</strain>
    </source>
</reference>
<protein>
    <submittedName>
        <fullName evidence="2">Uncharacterized protein</fullName>
    </submittedName>
</protein>
<evidence type="ECO:0000313" key="3">
    <source>
        <dbReference type="Proteomes" id="UP000015105"/>
    </source>
</evidence>